<sequence length="80" mass="9197">MGPRWLTTSSAPNWNKGDNNPHQQQQQQQEPHRFLKANMSNNSCITKFPTSHSGARSQRSRTTTNNQPNRPRPPIRMQST</sequence>
<dbReference type="GeneID" id="18933559"/>
<dbReference type="RefSeq" id="XP_007408070.1">
    <property type="nucleotide sequence ID" value="XM_007408008.1"/>
</dbReference>
<proteinExistence type="predicted"/>
<organism evidence="3">
    <name type="scientific">Melampsora larici-populina (strain 98AG31 / pathotype 3-4-7)</name>
    <name type="common">Poplar leaf rust fungus</name>
    <dbReference type="NCBI Taxonomy" id="747676"/>
    <lineage>
        <taxon>Eukaryota</taxon>
        <taxon>Fungi</taxon>
        <taxon>Dikarya</taxon>
        <taxon>Basidiomycota</taxon>
        <taxon>Pucciniomycotina</taxon>
        <taxon>Pucciniomycetes</taxon>
        <taxon>Pucciniales</taxon>
        <taxon>Melampsoraceae</taxon>
        <taxon>Melampsora</taxon>
    </lineage>
</organism>
<dbReference type="Proteomes" id="UP000001072">
    <property type="component" value="Unassembled WGS sequence"/>
</dbReference>
<protein>
    <submittedName>
        <fullName evidence="2">Uncharacterized protein</fullName>
    </submittedName>
</protein>
<dbReference type="HOGENOM" id="CLU_2590244_0_0_1"/>
<dbReference type="VEuPathDB" id="FungiDB:MELLADRAFT_84658"/>
<feature type="compositionally biased region" description="Polar residues" evidence="1">
    <location>
        <begin position="1"/>
        <end position="22"/>
    </location>
</feature>
<gene>
    <name evidence="2" type="ORF">MELLADRAFT_84658</name>
</gene>
<dbReference type="KEGG" id="mlr:MELLADRAFT_84658"/>
<reference evidence="3" key="1">
    <citation type="journal article" date="2011" name="Proc. Natl. Acad. Sci. U.S.A.">
        <title>Obligate biotrophy features unraveled by the genomic analysis of rust fungi.</title>
        <authorList>
            <person name="Duplessis S."/>
            <person name="Cuomo C.A."/>
            <person name="Lin Y.-C."/>
            <person name="Aerts A."/>
            <person name="Tisserant E."/>
            <person name="Veneault-Fourrey C."/>
            <person name="Joly D.L."/>
            <person name="Hacquard S."/>
            <person name="Amselem J."/>
            <person name="Cantarel B.L."/>
            <person name="Chiu R."/>
            <person name="Coutinho P.M."/>
            <person name="Feau N."/>
            <person name="Field M."/>
            <person name="Frey P."/>
            <person name="Gelhaye E."/>
            <person name="Goldberg J."/>
            <person name="Grabherr M.G."/>
            <person name="Kodira C.D."/>
            <person name="Kohler A."/>
            <person name="Kuees U."/>
            <person name="Lindquist E.A."/>
            <person name="Lucas S.M."/>
            <person name="Mago R."/>
            <person name="Mauceli E."/>
            <person name="Morin E."/>
            <person name="Murat C."/>
            <person name="Pangilinan J.L."/>
            <person name="Park R."/>
            <person name="Pearson M."/>
            <person name="Quesneville H."/>
            <person name="Rouhier N."/>
            <person name="Sakthikumar S."/>
            <person name="Salamov A.A."/>
            <person name="Schmutz J."/>
            <person name="Selles B."/>
            <person name="Shapiro H."/>
            <person name="Tanguay P."/>
            <person name="Tuskan G.A."/>
            <person name="Henrissat B."/>
            <person name="Van de Peer Y."/>
            <person name="Rouze P."/>
            <person name="Ellis J.G."/>
            <person name="Dodds P.N."/>
            <person name="Schein J.E."/>
            <person name="Zhong S."/>
            <person name="Hamelin R.C."/>
            <person name="Grigoriev I.V."/>
            <person name="Szabo L.J."/>
            <person name="Martin F."/>
        </authorList>
    </citation>
    <scope>NUCLEOTIDE SEQUENCE [LARGE SCALE GENOMIC DNA]</scope>
    <source>
        <strain evidence="3">98AG31 / pathotype 3-4-7</strain>
    </source>
</reference>
<accession>F4RGD2</accession>
<feature type="region of interest" description="Disordered" evidence="1">
    <location>
        <begin position="1"/>
        <end position="80"/>
    </location>
</feature>
<evidence type="ECO:0000256" key="1">
    <source>
        <dbReference type="SAM" id="MobiDB-lite"/>
    </source>
</evidence>
<dbReference type="AlphaFoldDB" id="F4RGD2"/>
<dbReference type="EMBL" id="GL883100">
    <property type="protein sequence ID" value="EGG08484.1"/>
    <property type="molecule type" value="Genomic_DNA"/>
</dbReference>
<keyword evidence="3" id="KW-1185">Reference proteome</keyword>
<evidence type="ECO:0000313" key="3">
    <source>
        <dbReference type="Proteomes" id="UP000001072"/>
    </source>
</evidence>
<evidence type="ECO:0000313" key="2">
    <source>
        <dbReference type="EMBL" id="EGG08484.1"/>
    </source>
</evidence>
<feature type="compositionally biased region" description="Polar residues" evidence="1">
    <location>
        <begin position="38"/>
        <end position="57"/>
    </location>
</feature>
<name>F4RGD2_MELLP</name>
<dbReference type="InParanoid" id="F4RGD2"/>